<dbReference type="PANTHER" id="PTHR11496">
    <property type="entry name" value="ALCOHOL DEHYDROGENASE"/>
    <property type="match status" value="1"/>
</dbReference>
<dbReference type="NCBIfam" id="NF041822">
    <property type="entry name" value="daptide_DH"/>
    <property type="match status" value="1"/>
</dbReference>
<evidence type="ECO:0000256" key="2">
    <source>
        <dbReference type="ARBA" id="ARBA00023002"/>
    </source>
</evidence>
<dbReference type="Proteomes" id="UP000523007">
    <property type="component" value="Unassembled WGS sequence"/>
</dbReference>
<proteinExistence type="inferred from homology"/>
<sequence length="432" mass="45308">MISSPQDWVRSFAEYGSCRAIVLTDASVAELPLAGTVRSALTEAGARVKASVLSGPGDADRAIACARTISGKELVVALGGGSLIDQAKLAALIADEPGTGPLLRGRGRCGLVALPPGTHRSRPLLAVPTTVGTGAEVSRSACVLDAGRRRLVRGEALEPDLALLSAEAYTTLPGDLAVEGVLEALFRLASGYAGAHARPPGHDRESESVAARLVEVGDRIAGAHPPERGDLVAAARLSGLTHLDRLHVCTDPYAAKGWFLANEMSSVLGVRKMRAVAALLPPLWHAVTDGNARLGSAERLQRLWSRMRRAASGDLPPEPSSGIAALIDAWDIDRSLPATADQVSAVARAAVRAWGAGLPMLGGLRRQEIHALIARSTGTQDSVSVVAGAESEKGEKIWKKTQNSTLRLSSPCRRWRSTSSKEWRLPPGAPSP</sequence>
<dbReference type="GO" id="GO:0004022">
    <property type="term" value="F:alcohol dehydrogenase (NAD+) activity"/>
    <property type="evidence" value="ECO:0007669"/>
    <property type="project" value="TreeGrafter"/>
</dbReference>
<feature type="region of interest" description="Disordered" evidence="3">
    <location>
        <begin position="409"/>
        <end position="432"/>
    </location>
</feature>
<dbReference type="InterPro" id="IPR039697">
    <property type="entry name" value="Alcohol_dehydrogenase_Fe"/>
</dbReference>
<reference evidence="5 6" key="1">
    <citation type="submission" date="2020-08" db="EMBL/GenBank/DDBJ databases">
        <title>Sequencing the genomes of 1000 actinobacteria strains.</title>
        <authorList>
            <person name="Klenk H.-P."/>
        </authorList>
    </citation>
    <scope>NUCLEOTIDE SEQUENCE [LARGE SCALE GENOMIC DNA]</scope>
    <source>
        <strain evidence="5 6">DSM 102030</strain>
    </source>
</reference>
<dbReference type="EC" id="1.1.-.-" evidence="5"/>
<dbReference type="RefSeq" id="WP_184581879.1">
    <property type="nucleotide sequence ID" value="NZ_JACHJT010000001.1"/>
</dbReference>
<dbReference type="EMBL" id="JACHJT010000001">
    <property type="protein sequence ID" value="MBB4934085.1"/>
    <property type="molecule type" value="Genomic_DNA"/>
</dbReference>
<keyword evidence="6" id="KW-1185">Reference proteome</keyword>
<evidence type="ECO:0000256" key="3">
    <source>
        <dbReference type="SAM" id="MobiDB-lite"/>
    </source>
</evidence>
<evidence type="ECO:0000259" key="4">
    <source>
        <dbReference type="Pfam" id="PF00465"/>
    </source>
</evidence>
<dbReference type="Pfam" id="PF00465">
    <property type="entry name" value="Fe-ADH"/>
    <property type="match status" value="1"/>
</dbReference>
<comment type="caution">
    <text evidence="5">The sequence shown here is derived from an EMBL/GenBank/DDBJ whole genome shotgun (WGS) entry which is preliminary data.</text>
</comment>
<comment type="similarity">
    <text evidence="1">Belongs to the iron-containing alcohol dehydrogenase family.</text>
</comment>
<dbReference type="AlphaFoldDB" id="A0A7W7RLB7"/>
<dbReference type="SUPFAM" id="SSF56796">
    <property type="entry name" value="Dehydroquinate synthase-like"/>
    <property type="match status" value="1"/>
</dbReference>
<evidence type="ECO:0000256" key="1">
    <source>
        <dbReference type="ARBA" id="ARBA00007358"/>
    </source>
</evidence>
<evidence type="ECO:0000313" key="6">
    <source>
        <dbReference type="Proteomes" id="UP000523007"/>
    </source>
</evidence>
<dbReference type="InterPro" id="IPR049692">
    <property type="entry name" value="Daptide_DH"/>
</dbReference>
<organism evidence="5 6">
    <name type="scientific">Lipingzhangella halophila</name>
    <dbReference type="NCBI Taxonomy" id="1783352"/>
    <lineage>
        <taxon>Bacteria</taxon>
        <taxon>Bacillati</taxon>
        <taxon>Actinomycetota</taxon>
        <taxon>Actinomycetes</taxon>
        <taxon>Streptosporangiales</taxon>
        <taxon>Nocardiopsidaceae</taxon>
        <taxon>Lipingzhangella</taxon>
    </lineage>
</organism>
<dbReference type="Gene3D" id="3.40.50.1970">
    <property type="match status" value="1"/>
</dbReference>
<dbReference type="GO" id="GO:0046872">
    <property type="term" value="F:metal ion binding"/>
    <property type="evidence" value="ECO:0007669"/>
    <property type="project" value="InterPro"/>
</dbReference>
<dbReference type="PANTHER" id="PTHR11496:SF102">
    <property type="entry name" value="ALCOHOL DEHYDROGENASE 4"/>
    <property type="match status" value="1"/>
</dbReference>
<dbReference type="InterPro" id="IPR001670">
    <property type="entry name" value="ADH_Fe/GldA"/>
</dbReference>
<evidence type="ECO:0000313" key="5">
    <source>
        <dbReference type="EMBL" id="MBB4934085.1"/>
    </source>
</evidence>
<keyword evidence="2 5" id="KW-0560">Oxidoreductase</keyword>
<gene>
    <name evidence="5" type="ORF">F4561_004905</name>
</gene>
<name>A0A7W7RLB7_9ACTN</name>
<feature type="domain" description="Alcohol dehydrogenase iron-type/glycerol dehydrogenase GldA" evidence="4">
    <location>
        <begin position="12"/>
        <end position="164"/>
    </location>
</feature>
<protein>
    <submittedName>
        <fullName evidence="5">NADP-dependent alcohol dehydrogenase</fullName>
        <ecNumber evidence="5">1.1.-.-</ecNumber>
    </submittedName>
</protein>
<accession>A0A7W7RLB7</accession>